<proteinExistence type="inferred from homology"/>
<gene>
    <name evidence="3" type="ORF">ACEZDE_23850</name>
</gene>
<dbReference type="Gene3D" id="3.30.420.40">
    <property type="match status" value="2"/>
</dbReference>
<dbReference type="EMBL" id="JBHFAB010000019">
    <property type="protein sequence ID" value="MFC1419644.1"/>
    <property type="molecule type" value="Genomic_DNA"/>
</dbReference>
<protein>
    <submittedName>
        <fullName evidence="3">ROK family transcriptional regulator</fullName>
    </submittedName>
</protein>
<comment type="similarity">
    <text evidence="1">Belongs to the ROK (NagC/XylR) family.</text>
</comment>
<evidence type="ECO:0000256" key="1">
    <source>
        <dbReference type="ARBA" id="ARBA00006479"/>
    </source>
</evidence>
<evidence type="ECO:0000313" key="3">
    <source>
        <dbReference type="EMBL" id="MFC1419644.1"/>
    </source>
</evidence>
<dbReference type="InterPro" id="IPR000835">
    <property type="entry name" value="HTH_MarR-typ"/>
</dbReference>
<keyword evidence="4" id="KW-1185">Reference proteome</keyword>
<dbReference type="InterPro" id="IPR000600">
    <property type="entry name" value="ROK"/>
</dbReference>
<reference evidence="3 4" key="1">
    <citation type="submission" date="2024-09" db="EMBL/GenBank/DDBJ databases">
        <authorList>
            <person name="Lee S.D."/>
        </authorList>
    </citation>
    <scope>NUCLEOTIDE SEQUENCE [LARGE SCALE GENOMIC DNA]</scope>
    <source>
        <strain evidence="3 4">N8-3</strain>
    </source>
</reference>
<dbReference type="InterPro" id="IPR043129">
    <property type="entry name" value="ATPase_NBD"/>
</dbReference>
<name>A0ABV6W0Y1_9ACTN</name>
<dbReference type="Proteomes" id="UP001592531">
    <property type="component" value="Unassembled WGS sequence"/>
</dbReference>
<sequence>MAEQAGRNVRDLRRSNRSLLLRHLYFHEQVSRQELSRATGLSTATVSNVVAELIDDGLVVEAGAVESEGGRPRILLEIAASRFQVIGVDVGETHVRVERFSLTLDELARSDVPVTPGRYSPETVVAGIAAGLAAVAPTGADPDGGAGELLGVGVGVPGIVHGGPDPVVHCQTFGWDGVPLAALLRGVTDLPLFIDNGATTMGQAEVWFGAGREASDSVFLLIGSGVGASVMVGGVPYRGSTTSAGEWGHITAVIGGRRCRCGARGCLEAYTSAESVIARYREAGGTALTEGSGQEAALRQILDDAGSAAAAEVLDTTALHIGVGIGNLVNLFNPERVIIGGWAGLLLGDRLLPRIREVARDHALHYPFSRTTIELCQLGADAVARGAATLPVARFLGSGGPVPRPPLTTSVPRFRTRP</sequence>
<evidence type="ECO:0000313" key="4">
    <source>
        <dbReference type="Proteomes" id="UP001592531"/>
    </source>
</evidence>
<accession>A0ABV6W0Y1</accession>
<dbReference type="SUPFAM" id="SSF46785">
    <property type="entry name" value="Winged helix' DNA-binding domain"/>
    <property type="match status" value="1"/>
</dbReference>
<dbReference type="Pfam" id="PF00480">
    <property type="entry name" value="ROK"/>
    <property type="match status" value="1"/>
</dbReference>
<evidence type="ECO:0000259" key="2">
    <source>
        <dbReference type="Pfam" id="PF12802"/>
    </source>
</evidence>
<dbReference type="InterPro" id="IPR036388">
    <property type="entry name" value="WH-like_DNA-bd_sf"/>
</dbReference>
<dbReference type="PANTHER" id="PTHR18964:SF149">
    <property type="entry name" value="BIFUNCTIONAL UDP-N-ACETYLGLUCOSAMINE 2-EPIMERASE_N-ACETYLMANNOSAMINE KINASE"/>
    <property type="match status" value="1"/>
</dbReference>
<organism evidence="3 4">
    <name type="scientific">Streptacidiphilus cavernicola</name>
    <dbReference type="NCBI Taxonomy" id="3342716"/>
    <lineage>
        <taxon>Bacteria</taxon>
        <taxon>Bacillati</taxon>
        <taxon>Actinomycetota</taxon>
        <taxon>Actinomycetes</taxon>
        <taxon>Kitasatosporales</taxon>
        <taxon>Streptomycetaceae</taxon>
        <taxon>Streptacidiphilus</taxon>
    </lineage>
</organism>
<dbReference type="RefSeq" id="WP_380539311.1">
    <property type="nucleotide sequence ID" value="NZ_JBHFAB010000019.1"/>
</dbReference>
<feature type="domain" description="HTH marR-type" evidence="2">
    <location>
        <begin position="18"/>
        <end position="61"/>
    </location>
</feature>
<dbReference type="Pfam" id="PF12802">
    <property type="entry name" value="MarR_2"/>
    <property type="match status" value="1"/>
</dbReference>
<dbReference type="InterPro" id="IPR036390">
    <property type="entry name" value="WH_DNA-bd_sf"/>
</dbReference>
<dbReference type="PANTHER" id="PTHR18964">
    <property type="entry name" value="ROK (REPRESSOR, ORF, KINASE) FAMILY"/>
    <property type="match status" value="1"/>
</dbReference>
<comment type="caution">
    <text evidence="3">The sequence shown here is derived from an EMBL/GenBank/DDBJ whole genome shotgun (WGS) entry which is preliminary data.</text>
</comment>
<dbReference type="SUPFAM" id="SSF53067">
    <property type="entry name" value="Actin-like ATPase domain"/>
    <property type="match status" value="1"/>
</dbReference>
<dbReference type="Gene3D" id="1.10.10.10">
    <property type="entry name" value="Winged helix-like DNA-binding domain superfamily/Winged helix DNA-binding domain"/>
    <property type="match status" value="1"/>
</dbReference>